<feature type="region of interest" description="Disordered" evidence="1">
    <location>
        <begin position="35"/>
        <end position="85"/>
    </location>
</feature>
<dbReference type="EMBL" id="FRAP01000003">
    <property type="protein sequence ID" value="SHK19745.1"/>
    <property type="molecule type" value="Genomic_DNA"/>
</dbReference>
<dbReference type="Proteomes" id="UP000184363">
    <property type="component" value="Unassembled WGS sequence"/>
</dbReference>
<dbReference type="AlphaFoldDB" id="A0A1M6QHV8"/>
<evidence type="ECO:0000256" key="1">
    <source>
        <dbReference type="SAM" id="MobiDB-lite"/>
    </source>
</evidence>
<dbReference type="Gene3D" id="3.20.20.210">
    <property type="match status" value="1"/>
</dbReference>
<evidence type="ECO:0000259" key="2">
    <source>
        <dbReference type="Pfam" id="PF01717"/>
    </source>
</evidence>
<protein>
    <submittedName>
        <fullName evidence="3">Cobalamin-independent synthase, Catalytic domain</fullName>
    </submittedName>
</protein>
<feature type="compositionally biased region" description="Acidic residues" evidence="1">
    <location>
        <begin position="44"/>
        <end position="56"/>
    </location>
</feature>
<accession>A0A1M6QHV8</accession>
<dbReference type="InterPro" id="IPR002629">
    <property type="entry name" value="Met_Synth_C/arc"/>
</dbReference>
<dbReference type="Pfam" id="PF01717">
    <property type="entry name" value="Meth_synt_2"/>
    <property type="match status" value="1"/>
</dbReference>
<organism evidence="3 4">
    <name type="scientific">Pseudonocardia thermophila</name>
    <dbReference type="NCBI Taxonomy" id="1848"/>
    <lineage>
        <taxon>Bacteria</taxon>
        <taxon>Bacillati</taxon>
        <taxon>Actinomycetota</taxon>
        <taxon>Actinomycetes</taxon>
        <taxon>Pseudonocardiales</taxon>
        <taxon>Pseudonocardiaceae</taxon>
        <taxon>Pseudonocardia</taxon>
    </lineage>
</organism>
<evidence type="ECO:0000313" key="3">
    <source>
        <dbReference type="EMBL" id="SHK19745.1"/>
    </source>
</evidence>
<dbReference type="InterPro" id="IPR038071">
    <property type="entry name" value="UROD/MetE-like_sf"/>
</dbReference>
<dbReference type="STRING" id="1848.SAMN05443637_103331"/>
<keyword evidence="4" id="KW-1185">Reference proteome</keyword>
<proteinExistence type="predicted"/>
<feature type="domain" description="Cobalamin-independent methionine synthase MetE C-terminal/archaeal" evidence="2">
    <location>
        <begin position="91"/>
        <end position="416"/>
    </location>
</feature>
<dbReference type="OrthoDB" id="5242426at2"/>
<dbReference type="GO" id="GO:0003871">
    <property type="term" value="F:5-methyltetrahydropteroyltriglutamate-homocysteine S-methyltransferase activity"/>
    <property type="evidence" value="ECO:0007669"/>
    <property type="project" value="InterPro"/>
</dbReference>
<dbReference type="GO" id="GO:0009086">
    <property type="term" value="P:methionine biosynthetic process"/>
    <property type="evidence" value="ECO:0007669"/>
    <property type="project" value="InterPro"/>
</dbReference>
<evidence type="ECO:0000313" key="4">
    <source>
        <dbReference type="Proteomes" id="UP000184363"/>
    </source>
</evidence>
<dbReference type="SUPFAM" id="SSF51726">
    <property type="entry name" value="UROD/MetE-like"/>
    <property type="match status" value="1"/>
</dbReference>
<dbReference type="GO" id="GO:0008270">
    <property type="term" value="F:zinc ion binding"/>
    <property type="evidence" value="ECO:0007669"/>
    <property type="project" value="InterPro"/>
</dbReference>
<sequence length="435" mass="45188">MPDPDDLIAKALAEAGLPTEVPGAEEDDPLARAFAAAGLKLPDTEPEPEPDPDEEVEKALADVQKRGPAVVAERAPEDDGAVEVPRWPAGTATAVGSMPGTDPREAAAIVAGELPGMPALPELPARGAGSDMIGRTGALLVDLPLELKAGRWTVASRPGKDRRRAIDVLRGDMDAFDEACDPVRPEFVKIAVAGPWTLAAAVELRTGHRVITDRGAVREFAQSLTEGLRQHVAEVAARREAAVVVQLDEPALPAVLAGTLPTPSKLGTVDAVPEPEVADLLREVVGVLTGIGSPVVVHCCAEDAPLTLLRDTGATALGIDATLPSLSGPTATVAALDAVGEVWDAGVPLLLGIVPNVDPRKPVTSRKLAERAFELADRLGFARERLAELAVPTPSCGLAGADPAWAKQALQLCREIGEGFVDPPEGDADEVDGEK</sequence>
<reference evidence="3 4" key="1">
    <citation type="submission" date="2016-11" db="EMBL/GenBank/DDBJ databases">
        <authorList>
            <person name="Jaros S."/>
            <person name="Januszkiewicz K."/>
            <person name="Wedrychowicz H."/>
        </authorList>
    </citation>
    <scope>NUCLEOTIDE SEQUENCE [LARGE SCALE GENOMIC DNA]</scope>
    <source>
        <strain evidence="3 4">DSM 43832</strain>
    </source>
</reference>
<gene>
    <name evidence="3" type="ORF">SAMN05443637_103331</name>
</gene>
<dbReference type="RefSeq" id="WP_073455837.1">
    <property type="nucleotide sequence ID" value="NZ_CALGVN010000015.1"/>
</dbReference>
<name>A0A1M6QHV8_PSETH</name>